<feature type="domain" description="RGS" evidence="2">
    <location>
        <begin position="113"/>
        <end position="206"/>
    </location>
</feature>
<feature type="region of interest" description="Disordered" evidence="1">
    <location>
        <begin position="249"/>
        <end position="268"/>
    </location>
</feature>
<evidence type="ECO:0000313" key="4">
    <source>
        <dbReference type="Proteomes" id="UP000560386"/>
    </source>
</evidence>
<name>A0A7K8LH67_9AVES</name>
<feature type="non-terminal residue" evidence="3">
    <location>
        <position position="1"/>
    </location>
</feature>
<dbReference type="PROSITE" id="PS50132">
    <property type="entry name" value="RGS"/>
    <property type="match status" value="3"/>
</dbReference>
<dbReference type="CDD" id="cd08725">
    <property type="entry name" value="RGS_RGS22_4"/>
    <property type="match status" value="1"/>
</dbReference>
<dbReference type="InterPro" id="IPR036305">
    <property type="entry name" value="RGS_sf"/>
</dbReference>
<dbReference type="PANTHER" id="PTHR46583:SF1">
    <property type="entry name" value="REGULATOR OF G-PROTEIN SIGNALING 22"/>
    <property type="match status" value="1"/>
</dbReference>
<feature type="region of interest" description="Disordered" evidence="1">
    <location>
        <begin position="1"/>
        <end position="48"/>
    </location>
</feature>
<dbReference type="EMBL" id="VWPR01002191">
    <property type="protein sequence ID" value="NXE28656.1"/>
    <property type="molecule type" value="Genomic_DNA"/>
</dbReference>
<feature type="domain" description="RGS" evidence="2">
    <location>
        <begin position="456"/>
        <end position="524"/>
    </location>
</feature>
<evidence type="ECO:0000313" key="3">
    <source>
        <dbReference type="EMBL" id="NXE28656.1"/>
    </source>
</evidence>
<dbReference type="Pfam" id="PF00615">
    <property type="entry name" value="RGS"/>
    <property type="match status" value="3"/>
</dbReference>
<dbReference type="AlphaFoldDB" id="A0A7K8LH67"/>
<dbReference type="GO" id="GO:0009966">
    <property type="term" value="P:regulation of signal transduction"/>
    <property type="evidence" value="ECO:0007669"/>
    <property type="project" value="InterPro"/>
</dbReference>
<proteinExistence type="predicted"/>
<dbReference type="InterPro" id="IPR048075">
    <property type="entry name" value="RGS22_RGS_second"/>
</dbReference>
<comment type="caution">
    <text evidence="3">The sequence shown here is derived from an EMBL/GenBank/DDBJ whole genome shotgun (WGS) entry which is preliminary data.</text>
</comment>
<gene>
    <name evidence="3" type="primary">Rgs22</name>
    <name evidence="3" type="ORF">ARDKOR_R05698</name>
</gene>
<protein>
    <submittedName>
        <fullName evidence="3">RGS22 protein</fullName>
    </submittedName>
</protein>
<dbReference type="Proteomes" id="UP000560386">
    <property type="component" value="Unassembled WGS sequence"/>
</dbReference>
<dbReference type="GO" id="GO:0001965">
    <property type="term" value="F:G-protein alpha-subunit binding"/>
    <property type="evidence" value="ECO:0007669"/>
    <property type="project" value="InterPro"/>
</dbReference>
<accession>A0A7K8LH67</accession>
<sequence length="771" mass="89214">KSRTSSATTLLKLATPDFSSKRSLRLPPTLPSSQSPRRDDISSSRKWPKSVRRDMIHCLALDDTEDSKYQGHRKYTYAELLPGKSAAGSVDLGGSRMESMLQSLCLENRAGYYFTHFCEKSGNKLWKNSVYFWFDLQAYHQLFYQETLNPFKIRRQAQFLYATYIAPSASMDIGLHQSKKNMIYQNIEPAFEDLFDPAEEYILTVLLEPWMKMVEADKYTYGKVELVEETRQLDSVYFRKLQALHQESGSKKDESTVADTGLPSCPDALKEDQHLHQVPKEFAGPNLSDLICDKEKLEQFWAFLNDHSAGMDLMCWLDIEQFRKMLHKDKEEREEKSKDIKNKYLNKKYFFGPNSPATREQQEQLMHAGGGWEQILLDQLSAVVLLEIQQCVQKRLEKQWLPLFLADEHHGAGRQAKIKDITEDFPHQKQEKTTRMWKASEHVDNKWVSSSSEIIAFRKALLNPVTANQFQRFVSLQGDLLENGVLFWQEVQKYKDLCHSHCDDATVQKKITAIIDCFINSAVPPALQIDIPTEQAKKILERRKELGPYIFREAQARSWENLYLLSFLSAQMTIFALLFKFWPKFCKFRSNLASDKILLALERQKRKKMRKKEGKTAEVRLEKFHSYYWQGKEVGTTLIGLSSSALLDETGMKRGPASFSDGYGWQVNNKHVATDIIIQERYNDVGRIRRWSLASWSYSKYIEALERERILLKRQEDLEKNSSSFLTGCASSMSFPKPGNTRKSIISPKSSVILEKHSNLPKKQKVSTRLP</sequence>
<evidence type="ECO:0000256" key="1">
    <source>
        <dbReference type="SAM" id="MobiDB-lite"/>
    </source>
</evidence>
<dbReference type="GO" id="GO:0005634">
    <property type="term" value="C:nucleus"/>
    <property type="evidence" value="ECO:0007669"/>
    <property type="project" value="TreeGrafter"/>
</dbReference>
<evidence type="ECO:0000259" key="2">
    <source>
        <dbReference type="PROSITE" id="PS50132"/>
    </source>
</evidence>
<dbReference type="SMART" id="SM00315">
    <property type="entry name" value="RGS"/>
    <property type="match status" value="1"/>
</dbReference>
<feature type="non-terminal residue" evidence="3">
    <location>
        <position position="771"/>
    </location>
</feature>
<dbReference type="GO" id="GO:0005737">
    <property type="term" value="C:cytoplasm"/>
    <property type="evidence" value="ECO:0007669"/>
    <property type="project" value="TreeGrafter"/>
</dbReference>
<dbReference type="CDD" id="cd08727">
    <property type="entry name" value="RGS_RGS22_2"/>
    <property type="match status" value="1"/>
</dbReference>
<dbReference type="SUPFAM" id="SSF48097">
    <property type="entry name" value="Regulator of G-protein signaling, RGS"/>
    <property type="match status" value="3"/>
</dbReference>
<dbReference type="InterPro" id="IPR016137">
    <property type="entry name" value="RGS"/>
</dbReference>
<dbReference type="Gene3D" id="1.10.167.10">
    <property type="entry name" value="Regulator of G-protein Signalling 4, domain 2"/>
    <property type="match status" value="3"/>
</dbReference>
<dbReference type="PANTHER" id="PTHR46583">
    <property type="entry name" value="REGULATOR OF G-PROTEIN SIGNALING 22"/>
    <property type="match status" value="1"/>
</dbReference>
<feature type="domain" description="RGS" evidence="2">
    <location>
        <begin position="286"/>
        <end position="345"/>
    </location>
</feature>
<dbReference type="InterPro" id="IPR048074">
    <property type="entry name" value="RGS22_RGS_fourth"/>
</dbReference>
<feature type="compositionally biased region" description="Low complexity" evidence="1">
    <location>
        <begin position="1"/>
        <end position="15"/>
    </location>
</feature>
<reference evidence="3 4" key="1">
    <citation type="submission" date="2019-09" db="EMBL/GenBank/DDBJ databases">
        <title>Bird 10,000 Genomes (B10K) Project - Family phase.</title>
        <authorList>
            <person name="Zhang G."/>
        </authorList>
    </citation>
    <scope>NUCLEOTIDE SEQUENCE [LARGE SCALE GENOMIC DNA]</scope>
    <source>
        <strain evidence="3">B10K-CU-031-01</strain>
        <tissue evidence="3">Muscle</tissue>
    </source>
</reference>
<keyword evidence="4" id="KW-1185">Reference proteome</keyword>
<organism evidence="3 4">
    <name type="scientific">Ardeotis kori</name>
    <dbReference type="NCBI Taxonomy" id="89386"/>
    <lineage>
        <taxon>Eukaryota</taxon>
        <taxon>Metazoa</taxon>
        <taxon>Chordata</taxon>
        <taxon>Craniata</taxon>
        <taxon>Vertebrata</taxon>
        <taxon>Euteleostomi</taxon>
        <taxon>Archelosauria</taxon>
        <taxon>Archosauria</taxon>
        <taxon>Dinosauria</taxon>
        <taxon>Saurischia</taxon>
        <taxon>Theropoda</taxon>
        <taxon>Coelurosauria</taxon>
        <taxon>Aves</taxon>
        <taxon>Neognathae</taxon>
        <taxon>Neoaves</taxon>
        <taxon>Otidimorphae</taxon>
        <taxon>Otidiformes</taxon>
        <taxon>Otididae</taxon>
        <taxon>Ardeotis</taxon>
    </lineage>
</organism>
<dbReference type="InterPro" id="IPR042651">
    <property type="entry name" value="Rgs22"/>
</dbReference>
<dbReference type="InterPro" id="IPR044926">
    <property type="entry name" value="RGS_subdomain_2"/>
</dbReference>